<dbReference type="GO" id="GO:0042157">
    <property type="term" value="P:lipoprotein metabolic process"/>
    <property type="evidence" value="ECO:0007669"/>
    <property type="project" value="InterPro"/>
</dbReference>
<dbReference type="AlphaFoldDB" id="A0A1A6HN21"/>
<evidence type="ECO:0000313" key="2">
    <source>
        <dbReference type="EMBL" id="OBS79671.1"/>
    </source>
</evidence>
<evidence type="ECO:0008006" key="4">
    <source>
        <dbReference type="Google" id="ProtNLM"/>
    </source>
</evidence>
<sequence>TIVSINRTQEVGAVLRLQPRHLKSLKENLEEQAALGYALEKCLEQEPTEEDERLEKELQKRRFLEEFPGLKRKLEEHIRKPRDLADHLDKVHKDCTISNVVSSSVGIASGVLGLALAPFTGGVSLLLSAASVGLGAAAGVTGLTTSIVEESSRITDEAEARRLVGACQDTVIEILKMVPKFKVKLLN</sequence>
<accession>A0A1A6HN21</accession>
<dbReference type="OrthoDB" id="6363454at2759"/>
<dbReference type="GO" id="GO:0005576">
    <property type="term" value="C:extracellular region"/>
    <property type="evidence" value="ECO:0007669"/>
    <property type="project" value="InterPro"/>
</dbReference>
<dbReference type="PANTHER" id="PTHR14096:SF35">
    <property type="entry name" value="APOLIPOPROTEIN L 10A-RELATED"/>
    <property type="match status" value="1"/>
</dbReference>
<dbReference type="GO" id="GO:0006869">
    <property type="term" value="P:lipid transport"/>
    <property type="evidence" value="ECO:0007669"/>
    <property type="project" value="InterPro"/>
</dbReference>
<dbReference type="GO" id="GO:0008289">
    <property type="term" value="F:lipid binding"/>
    <property type="evidence" value="ECO:0007669"/>
    <property type="project" value="InterPro"/>
</dbReference>
<evidence type="ECO:0000256" key="1">
    <source>
        <dbReference type="ARBA" id="ARBA00010090"/>
    </source>
</evidence>
<dbReference type="GO" id="GO:0016020">
    <property type="term" value="C:membrane"/>
    <property type="evidence" value="ECO:0007669"/>
    <property type="project" value="TreeGrafter"/>
</dbReference>
<dbReference type="InterPro" id="IPR008405">
    <property type="entry name" value="ApoL"/>
</dbReference>
<gene>
    <name evidence="2" type="ORF">A6R68_22127</name>
</gene>
<organism evidence="2 3">
    <name type="scientific">Neotoma lepida</name>
    <name type="common">Desert woodrat</name>
    <dbReference type="NCBI Taxonomy" id="56216"/>
    <lineage>
        <taxon>Eukaryota</taxon>
        <taxon>Metazoa</taxon>
        <taxon>Chordata</taxon>
        <taxon>Craniata</taxon>
        <taxon>Vertebrata</taxon>
        <taxon>Euteleostomi</taxon>
        <taxon>Mammalia</taxon>
        <taxon>Eutheria</taxon>
        <taxon>Euarchontoglires</taxon>
        <taxon>Glires</taxon>
        <taxon>Rodentia</taxon>
        <taxon>Myomorpha</taxon>
        <taxon>Muroidea</taxon>
        <taxon>Cricetidae</taxon>
        <taxon>Neotominae</taxon>
        <taxon>Neotoma</taxon>
    </lineage>
</organism>
<keyword evidence="3" id="KW-1185">Reference proteome</keyword>
<proteinExistence type="inferred from homology"/>
<comment type="caution">
    <text evidence="2">The sequence shown here is derived from an EMBL/GenBank/DDBJ whole genome shotgun (WGS) entry which is preliminary data.</text>
</comment>
<protein>
    <recommendedName>
        <fullName evidence="4">Apolipoprotein L3</fullName>
    </recommendedName>
</protein>
<dbReference type="Pfam" id="PF05461">
    <property type="entry name" value="ApoL"/>
    <property type="match status" value="1"/>
</dbReference>
<comment type="similarity">
    <text evidence="1">Belongs to the apolipoprotein L family.</text>
</comment>
<dbReference type="EMBL" id="LZPO01018528">
    <property type="protein sequence ID" value="OBS79671.1"/>
    <property type="molecule type" value="Genomic_DNA"/>
</dbReference>
<dbReference type="STRING" id="56216.A0A1A6HN21"/>
<reference evidence="2 3" key="1">
    <citation type="submission" date="2016-06" db="EMBL/GenBank/DDBJ databases">
        <title>The Draft Genome Sequence and Annotation of the Desert Woodrat Neotoma lepida.</title>
        <authorList>
            <person name="Campbell M."/>
            <person name="Oakeson K.F."/>
            <person name="Yandell M."/>
            <person name="Halpert J.R."/>
            <person name="Dearing D."/>
        </authorList>
    </citation>
    <scope>NUCLEOTIDE SEQUENCE [LARGE SCALE GENOMIC DNA]</scope>
    <source>
        <strain evidence="2">417</strain>
        <tissue evidence="2">Liver</tissue>
    </source>
</reference>
<dbReference type="PANTHER" id="PTHR14096">
    <property type="entry name" value="APOLIPOPROTEIN L"/>
    <property type="match status" value="1"/>
</dbReference>
<evidence type="ECO:0000313" key="3">
    <source>
        <dbReference type="Proteomes" id="UP000092124"/>
    </source>
</evidence>
<dbReference type="Proteomes" id="UP000092124">
    <property type="component" value="Unassembled WGS sequence"/>
</dbReference>
<name>A0A1A6HN21_NEOLE</name>
<feature type="non-terminal residue" evidence="2">
    <location>
        <position position="187"/>
    </location>
</feature>
<feature type="non-terminal residue" evidence="2">
    <location>
        <position position="1"/>
    </location>
</feature>